<dbReference type="EMBL" id="SNXZ01000003">
    <property type="protein sequence ID" value="TDP98050.1"/>
    <property type="molecule type" value="Genomic_DNA"/>
</dbReference>
<comment type="caution">
    <text evidence="1">The sequence shown here is derived from an EMBL/GenBank/DDBJ whole genome shotgun (WGS) entry which is preliminary data.</text>
</comment>
<dbReference type="Proteomes" id="UP000295444">
    <property type="component" value="Unassembled WGS sequence"/>
</dbReference>
<dbReference type="PANTHER" id="PTHR36849">
    <property type="entry name" value="CYTOPLASMIC PROTEIN-RELATED"/>
    <property type="match status" value="1"/>
</dbReference>
<sequence>MYDPPASADGRRVLVDRVWPRGVRKDALELDEWLKDVAPSTQLRKWYAHDPDRFDEFTSRYREELSGGDAAAALAELRSVTGPLTLLTATKDLDLSHATVLRDLLAE</sequence>
<reference evidence="1 2" key="1">
    <citation type="submission" date="2019-03" db="EMBL/GenBank/DDBJ databases">
        <title>Genomic Encyclopedia of Type Strains, Phase IV (KMG-IV): sequencing the most valuable type-strain genomes for metagenomic binning, comparative biology and taxonomic classification.</title>
        <authorList>
            <person name="Goeker M."/>
        </authorList>
    </citation>
    <scope>NUCLEOTIDE SEQUENCE [LARGE SCALE GENOMIC DNA]</scope>
    <source>
        <strain evidence="1 2">DSM 45361</strain>
    </source>
</reference>
<protein>
    <submittedName>
        <fullName evidence="1">Uncharacterized protein YeaO (DUF488 family)</fullName>
    </submittedName>
</protein>
<name>A0A4R6SDM4_LABRH</name>
<organism evidence="1 2">
    <name type="scientific">Labedaea rhizosphaerae</name>
    <dbReference type="NCBI Taxonomy" id="598644"/>
    <lineage>
        <taxon>Bacteria</taxon>
        <taxon>Bacillati</taxon>
        <taxon>Actinomycetota</taxon>
        <taxon>Actinomycetes</taxon>
        <taxon>Pseudonocardiales</taxon>
        <taxon>Pseudonocardiaceae</taxon>
        <taxon>Labedaea</taxon>
    </lineage>
</organism>
<dbReference type="PANTHER" id="PTHR36849:SF1">
    <property type="entry name" value="CYTOPLASMIC PROTEIN"/>
    <property type="match status" value="1"/>
</dbReference>
<accession>A0A4R6SDM4</accession>
<dbReference type="InterPro" id="IPR052552">
    <property type="entry name" value="YeaO-like"/>
</dbReference>
<proteinExistence type="predicted"/>
<dbReference type="Pfam" id="PF22752">
    <property type="entry name" value="DUF488-N3i"/>
    <property type="match status" value="1"/>
</dbReference>
<keyword evidence="2" id="KW-1185">Reference proteome</keyword>
<dbReference type="AlphaFoldDB" id="A0A4R6SDM4"/>
<gene>
    <name evidence="1" type="ORF">EV186_1031030</name>
</gene>
<evidence type="ECO:0000313" key="2">
    <source>
        <dbReference type="Proteomes" id="UP000295444"/>
    </source>
</evidence>
<evidence type="ECO:0000313" key="1">
    <source>
        <dbReference type="EMBL" id="TDP98050.1"/>
    </source>
</evidence>